<name>A0A023ET29_AEDAL</name>
<dbReference type="GO" id="GO:0017171">
    <property type="term" value="F:serine hydrolase activity"/>
    <property type="evidence" value="ECO:0007669"/>
    <property type="project" value="TreeGrafter"/>
</dbReference>
<dbReference type="VEuPathDB" id="VectorBase:AALC636_003242"/>
<sequence>MAFLSIRLVATAAVKSANANLANNVRKCAIPLTSSALDRQIGSVARFSSVVYRPQKHYELQQRQQHTQAALLNEAMNVSDQHINMATPSRDLTIQEISRSLQLYSKDRNPIEKDPKTLRVGNLSKPTVLIFAWLNAKQKHLAKYAKLYTEQGYDVVVTQLTPWQLLWPVKGSQLVAADIVKFLKNNEFKNGLIFHGFSVGGYLWGECLVHIARDLQNYQVVLDRVKGQIWDSAADITEIPEGVPRALFPRNPTLQNALRQYMIYHMKAFHEPATSHYIRSSQMFHTNLLRCPALFLCSKTDPVGTELANGRVRDNWEINGVKCTFKCWDRSPHVGHFQKHPEEYVELVFNHVRQLELTGQKQQQQQPLRAKL</sequence>
<dbReference type="InterPro" id="IPR029058">
    <property type="entry name" value="AB_hydrolase_fold"/>
</dbReference>
<dbReference type="VEuPathDB" id="VectorBase:AALF015636"/>
<organism evidence="1">
    <name type="scientific">Aedes albopictus</name>
    <name type="common">Asian tiger mosquito</name>
    <name type="synonym">Stegomyia albopicta</name>
    <dbReference type="NCBI Taxonomy" id="7160"/>
    <lineage>
        <taxon>Eukaryota</taxon>
        <taxon>Metazoa</taxon>
        <taxon>Ecdysozoa</taxon>
        <taxon>Arthropoda</taxon>
        <taxon>Hexapoda</taxon>
        <taxon>Insecta</taxon>
        <taxon>Pterygota</taxon>
        <taxon>Neoptera</taxon>
        <taxon>Endopterygota</taxon>
        <taxon>Diptera</taxon>
        <taxon>Nematocera</taxon>
        <taxon>Culicoidea</taxon>
        <taxon>Culicidae</taxon>
        <taxon>Culicinae</taxon>
        <taxon>Aedini</taxon>
        <taxon>Aedes</taxon>
        <taxon>Stegomyia</taxon>
    </lineage>
</organism>
<accession>A0A023ET29</accession>
<dbReference type="SUPFAM" id="SSF53474">
    <property type="entry name" value="alpha/beta-Hydrolases"/>
    <property type="match status" value="1"/>
</dbReference>
<dbReference type="Pfam" id="PF05705">
    <property type="entry name" value="DUF829"/>
    <property type="match status" value="1"/>
</dbReference>
<dbReference type="VEuPathDB" id="VectorBase:AALFPA_059112"/>
<reference evidence="1" key="1">
    <citation type="journal article" date="2014" name="PLoS Negl. Trop. Dis.">
        <title>Identification and characterization of seminal fluid proteins in the Asian tiger mosquito, Aedes albopictus.</title>
        <authorList>
            <person name="Boes K.E."/>
            <person name="Ribeiro J.M."/>
            <person name="Wong A."/>
            <person name="Harrington L.C."/>
            <person name="Wolfner M.F."/>
            <person name="Sirot L.K."/>
        </authorList>
    </citation>
    <scope>NUCLEOTIDE SEQUENCE</scope>
    <source>
        <tissue evidence="1">Reproductive organs</tissue>
    </source>
</reference>
<dbReference type="AlphaFoldDB" id="A0A023ET29"/>
<dbReference type="InterPro" id="IPR008547">
    <property type="entry name" value="DUF829_TMEM53"/>
</dbReference>
<dbReference type="Gene3D" id="3.40.50.1820">
    <property type="entry name" value="alpha/beta hydrolase"/>
    <property type="match status" value="1"/>
</dbReference>
<protein>
    <submittedName>
        <fullName evidence="1">Putative secreted protein</fullName>
    </submittedName>
</protein>
<dbReference type="EMBL" id="GAPW01002074">
    <property type="protein sequence ID" value="JAC11524.1"/>
    <property type="molecule type" value="mRNA"/>
</dbReference>
<evidence type="ECO:0000313" key="1">
    <source>
        <dbReference type="EMBL" id="JAC11524.1"/>
    </source>
</evidence>
<dbReference type="PANTHER" id="PTHR20908">
    <property type="entry name" value="LD15586P"/>
    <property type="match status" value="1"/>
</dbReference>
<proteinExistence type="evidence at transcript level"/>
<dbReference type="PANTHER" id="PTHR20908:SF1">
    <property type="entry name" value="LD15586P"/>
    <property type="match status" value="1"/>
</dbReference>